<proteinExistence type="predicted"/>
<dbReference type="Proteomes" id="UP000655570">
    <property type="component" value="Unassembled WGS sequence"/>
</dbReference>
<feature type="transmembrane region" description="Helical" evidence="1">
    <location>
        <begin position="164"/>
        <end position="183"/>
    </location>
</feature>
<evidence type="ECO:0000313" key="3">
    <source>
        <dbReference type="Proteomes" id="UP000655570"/>
    </source>
</evidence>
<feature type="transmembrane region" description="Helical" evidence="1">
    <location>
        <begin position="94"/>
        <end position="118"/>
    </location>
</feature>
<organism evidence="2 3">
    <name type="scientific">Oerskovia merdavium</name>
    <dbReference type="NCBI Taxonomy" id="2762227"/>
    <lineage>
        <taxon>Bacteria</taxon>
        <taxon>Bacillati</taxon>
        <taxon>Actinomycetota</taxon>
        <taxon>Actinomycetes</taxon>
        <taxon>Micrococcales</taxon>
        <taxon>Cellulomonadaceae</taxon>
        <taxon>Oerskovia</taxon>
    </lineage>
</organism>
<protein>
    <submittedName>
        <fullName evidence="2">Uncharacterized protein</fullName>
    </submittedName>
</protein>
<reference evidence="2 3" key="1">
    <citation type="submission" date="2020-08" db="EMBL/GenBank/DDBJ databases">
        <title>A Genomic Blueprint of the Chicken Gut Microbiome.</title>
        <authorList>
            <person name="Gilroy R."/>
            <person name="Ravi A."/>
            <person name="Getino M."/>
            <person name="Pursley I."/>
            <person name="Horton D.L."/>
            <person name="Alikhan N.-F."/>
            <person name="Baker D."/>
            <person name="Gharbi K."/>
            <person name="Hall N."/>
            <person name="Watson M."/>
            <person name="Adriaenssens E.M."/>
            <person name="Foster-Nyarko E."/>
            <person name="Jarju S."/>
            <person name="Secka A."/>
            <person name="Antonio M."/>
            <person name="Oren A."/>
            <person name="Chaudhuri R."/>
            <person name="La Ragione R.M."/>
            <person name="Hildebrand F."/>
            <person name="Pallen M.J."/>
        </authorList>
    </citation>
    <scope>NUCLEOTIDE SEQUENCE [LARGE SCALE GENOMIC DNA]</scope>
    <source>
        <strain evidence="2 3">Sa2CUA9</strain>
    </source>
</reference>
<keyword evidence="1" id="KW-0812">Transmembrane</keyword>
<evidence type="ECO:0000313" key="2">
    <source>
        <dbReference type="EMBL" id="MBD7982020.1"/>
    </source>
</evidence>
<dbReference type="EMBL" id="JACSQF010000016">
    <property type="protein sequence ID" value="MBD7982020.1"/>
    <property type="molecule type" value="Genomic_DNA"/>
</dbReference>
<feature type="transmembrane region" description="Helical" evidence="1">
    <location>
        <begin position="219"/>
        <end position="239"/>
    </location>
</feature>
<comment type="caution">
    <text evidence="2">The sequence shown here is derived from an EMBL/GenBank/DDBJ whole genome shotgun (WGS) entry which is preliminary data.</text>
</comment>
<sequence length="369" mass="38464">MSAAAPDTAGHADEPLPVAPVLVRDYRRLVRLFPFTYRREHEAEMLGHLLDGARPGQSRPTSAERRDLLRAAAREWLLAPLGATARERRAATGLLFVLLPAVLVIPAARAIAYASLLLGGGAVVGDEDTLLAYTLSSVPTVAMWVIWCAGMVALLGGLARTGRVLVGAAALAGIATVSALVLAGSEHTAYLELGWVLGLVAHVVVVAEHARCRTPGHGWRRAVGTAWCMALALGGYVTVMSGDMRFGTPWWSSAGPSTLGDATVALAVAVVLGVGALWSRTRQSMPVLLGVAVGVGLGRSDIFWSGNRNIGTEDLGNILALLACSLAAMIAARWFANRLDELAGARAAHHELLGATTGVSGARGDLTPS</sequence>
<feature type="transmembrane region" description="Helical" evidence="1">
    <location>
        <begin position="189"/>
        <end position="207"/>
    </location>
</feature>
<feature type="transmembrane region" description="Helical" evidence="1">
    <location>
        <begin position="259"/>
        <end position="278"/>
    </location>
</feature>
<accession>A0ABR8U2R9</accession>
<feature type="transmembrane region" description="Helical" evidence="1">
    <location>
        <begin position="130"/>
        <end position="157"/>
    </location>
</feature>
<keyword evidence="1" id="KW-0472">Membrane</keyword>
<name>A0ABR8U2R9_9CELL</name>
<keyword evidence="1" id="KW-1133">Transmembrane helix</keyword>
<dbReference type="RefSeq" id="WP_191805163.1">
    <property type="nucleotide sequence ID" value="NZ_JACSQF010000016.1"/>
</dbReference>
<keyword evidence="3" id="KW-1185">Reference proteome</keyword>
<gene>
    <name evidence="2" type="ORF">H9641_15015</name>
</gene>
<evidence type="ECO:0000256" key="1">
    <source>
        <dbReference type="SAM" id="Phobius"/>
    </source>
</evidence>
<feature type="transmembrane region" description="Helical" evidence="1">
    <location>
        <begin position="285"/>
        <end position="306"/>
    </location>
</feature>
<feature type="transmembrane region" description="Helical" evidence="1">
    <location>
        <begin position="318"/>
        <end position="336"/>
    </location>
</feature>